<evidence type="ECO:0000313" key="3">
    <source>
        <dbReference type="Proteomes" id="UP000886520"/>
    </source>
</evidence>
<keyword evidence="3" id="KW-1185">Reference proteome</keyword>
<proteinExistence type="predicted"/>
<dbReference type="PANTHER" id="PTHR11538">
    <property type="entry name" value="PHENYLALANYL-TRNA SYNTHETASE"/>
    <property type="match status" value="1"/>
</dbReference>
<comment type="caution">
    <text evidence="2">The sequence shown here is derived from an EMBL/GenBank/DDBJ whole genome shotgun (WGS) entry which is preliminary data.</text>
</comment>
<accession>A0A9D4Z868</accession>
<dbReference type="Pfam" id="PF10354">
    <property type="entry name" value="BMT5-like"/>
    <property type="match status" value="1"/>
</dbReference>
<dbReference type="OrthoDB" id="273345at2759"/>
<dbReference type="AlphaFoldDB" id="A0A9D4Z868"/>
<dbReference type="GO" id="GO:0070042">
    <property type="term" value="F:rRNA (uridine-N3-)-methyltransferase activity"/>
    <property type="evidence" value="ECO:0007669"/>
    <property type="project" value="InterPro"/>
</dbReference>
<protein>
    <recommendedName>
        <fullName evidence="1">25S rRNA (uridine-N(3))-methyltransferase BMT5-like domain-containing protein</fullName>
    </recommendedName>
</protein>
<feature type="domain" description="25S rRNA (uridine-N(3))-methyltransferase BMT5-like" evidence="1">
    <location>
        <begin position="38"/>
        <end position="204"/>
    </location>
</feature>
<dbReference type="GO" id="GO:0005737">
    <property type="term" value="C:cytoplasm"/>
    <property type="evidence" value="ECO:0007669"/>
    <property type="project" value="TreeGrafter"/>
</dbReference>
<evidence type="ECO:0000259" key="1">
    <source>
        <dbReference type="Pfam" id="PF10354"/>
    </source>
</evidence>
<dbReference type="Proteomes" id="UP000886520">
    <property type="component" value="Chromosome 20"/>
</dbReference>
<dbReference type="EMBL" id="JABFUD020000020">
    <property type="protein sequence ID" value="KAI5064252.1"/>
    <property type="molecule type" value="Genomic_DNA"/>
</dbReference>
<gene>
    <name evidence="2" type="ORF">GOP47_0020922</name>
</gene>
<dbReference type="InterPro" id="IPR019446">
    <property type="entry name" value="BMT5-like"/>
</dbReference>
<sequence length="385" mass="43845">MAMEAALVPYARREPMFAIPLPHTERRLMHYSSKQKILLVGEGDFSFSNSLATAFGDARNMIATSLDSQEMVLKKYADDAAFTLSNLKRLGVLLFHQVDATCMAAQTIFCNLVFDRVIYNFPHAGFHGSEGDKKMIRQHKQLVRLFFENAVKLLMLDGEIHVSHKIRPPYTKWKLDKQAAKCGLMLMEAWDFHQADYPGYVNRRGDGNDSASSFHLGKSKTFMFKMRHSPFNPWKELPHILGKRPLDLFQKFFGGRKDVAAAPSQMPHGAPGLPLNIRERAFVTIPIMGPRALLKRKMEEEAYAMSEDIQASKRGCFGFLPLRNHRQPPFTPPPRAQLNFMPSERQMMAPSLPLRLLLGSRAECMLRPLPVQPPPHQHPLLPIFR</sequence>
<evidence type="ECO:0000313" key="2">
    <source>
        <dbReference type="EMBL" id="KAI5064252.1"/>
    </source>
</evidence>
<reference evidence="2" key="1">
    <citation type="submission" date="2021-01" db="EMBL/GenBank/DDBJ databases">
        <title>Adiantum capillus-veneris genome.</title>
        <authorList>
            <person name="Fang Y."/>
            <person name="Liao Q."/>
        </authorList>
    </citation>
    <scope>NUCLEOTIDE SEQUENCE</scope>
    <source>
        <strain evidence="2">H3</strain>
        <tissue evidence="2">Leaf</tissue>
    </source>
</reference>
<dbReference type="PANTHER" id="PTHR11538:SF26">
    <property type="entry name" value="FERREDOXIN-FOLD ANTICODON-BINDING DOMAIN-CONTAINING PROTEIN 1"/>
    <property type="match status" value="1"/>
</dbReference>
<dbReference type="GO" id="GO:0070475">
    <property type="term" value="P:rRNA base methylation"/>
    <property type="evidence" value="ECO:0007669"/>
    <property type="project" value="InterPro"/>
</dbReference>
<organism evidence="2 3">
    <name type="scientific">Adiantum capillus-veneris</name>
    <name type="common">Maidenhair fern</name>
    <dbReference type="NCBI Taxonomy" id="13818"/>
    <lineage>
        <taxon>Eukaryota</taxon>
        <taxon>Viridiplantae</taxon>
        <taxon>Streptophyta</taxon>
        <taxon>Embryophyta</taxon>
        <taxon>Tracheophyta</taxon>
        <taxon>Polypodiopsida</taxon>
        <taxon>Polypodiidae</taxon>
        <taxon>Polypodiales</taxon>
        <taxon>Pteridineae</taxon>
        <taxon>Pteridaceae</taxon>
        <taxon>Vittarioideae</taxon>
        <taxon>Adiantum</taxon>
    </lineage>
</organism>
<name>A0A9D4Z868_ADICA</name>